<keyword evidence="3" id="KW-1185">Reference proteome</keyword>
<feature type="transmembrane region" description="Helical" evidence="1">
    <location>
        <begin position="139"/>
        <end position="159"/>
    </location>
</feature>
<proteinExistence type="predicted"/>
<dbReference type="EMBL" id="JAKKPZ010000004">
    <property type="protein sequence ID" value="KAI1722227.1"/>
    <property type="molecule type" value="Genomic_DNA"/>
</dbReference>
<evidence type="ECO:0000256" key="1">
    <source>
        <dbReference type="SAM" id="Phobius"/>
    </source>
</evidence>
<accession>A0AAD4RB73</accession>
<keyword evidence="1" id="KW-0472">Membrane</keyword>
<organism evidence="2 3">
    <name type="scientific">Ditylenchus destructor</name>
    <dbReference type="NCBI Taxonomy" id="166010"/>
    <lineage>
        <taxon>Eukaryota</taxon>
        <taxon>Metazoa</taxon>
        <taxon>Ecdysozoa</taxon>
        <taxon>Nematoda</taxon>
        <taxon>Chromadorea</taxon>
        <taxon>Rhabditida</taxon>
        <taxon>Tylenchina</taxon>
        <taxon>Tylenchomorpha</taxon>
        <taxon>Sphaerularioidea</taxon>
        <taxon>Anguinidae</taxon>
        <taxon>Anguininae</taxon>
        <taxon>Ditylenchus</taxon>
    </lineage>
</organism>
<reference evidence="2" key="1">
    <citation type="submission" date="2022-01" db="EMBL/GenBank/DDBJ databases">
        <title>Genome Sequence Resource for Two Populations of Ditylenchus destructor, the Migratory Endoparasitic Phytonematode.</title>
        <authorList>
            <person name="Zhang H."/>
            <person name="Lin R."/>
            <person name="Xie B."/>
        </authorList>
    </citation>
    <scope>NUCLEOTIDE SEQUENCE</scope>
    <source>
        <strain evidence="2">BazhouSP</strain>
    </source>
</reference>
<keyword evidence="1" id="KW-1133">Transmembrane helix</keyword>
<name>A0AAD4RB73_9BILA</name>
<comment type="caution">
    <text evidence="2">The sequence shown here is derived from an EMBL/GenBank/DDBJ whole genome shotgun (WGS) entry which is preliminary data.</text>
</comment>
<protein>
    <submittedName>
        <fullName evidence="2">Uncharacterized protein</fullName>
    </submittedName>
</protein>
<evidence type="ECO:0000313" key="3">
    <source>
        <dbReference type="Proteomes" id="UP001201812"/>
    </source>
</evidence>
<dbReference type="AlphaFoldDB" id="A0AAD4RB73"/>
<keyword evidence="1" id="KW-0812">Transmembrane</keyword>
<evidence type="ECO:0000313" key="2">
    <source>
        <dbReference type="EMBL" id="KAI1722227.1"/>
    </source>
</evidence>
<sequence length="163" mass="18684">MKLLKCTQKCIRAKDAMGKWIGNLEKVCSKQKELKGADKCLNKKAFNEKMIKKCRKILYDMVIDKPEVKCAALSALRDCQGKMALEECGKFASLYVQVQRNIEISRFEFNMREGGEKVDKPCITQLASEDKQYPNGSTIVIPLSGWYMGIFVVFLLQFLEIFH</sequence>
<gene>
    <name evidence="2" type="ORF">DdX_04536</name>
</gene>
<dbReference type="Proteomes" id="UP001201812">
    <property type="component" value="Unassembled WGS sequence"/>
</dbReference>